<dbReference type="Proteomes" id="UP000028999">
    <property type="component" value="Unassembled WGS sequence"/>
</dbReference>
<protein>
    <submittedName>
        <fullName evidence="5">BnaA01g06280D protein</fullName>
    </submittedName>
</protein>
<dbReference type="SUPFAM" id="SSF50978">
    <property type="entry name" value="WD40 repeat-like"/>
    <property type="match status" value="1"/>
</dbReference>
<keyword evidence="2" id="KW-0853">WD repeat</keyword>
<reference evidence="5 6" key="1">
    <citation type="journal article" date="2014" name="Science">
        <title>Plant genetics. Early allopolyploid evolution in the post-Neolithic Brassica napus oilseed genome.</title>
        <authorList>
            <person name="Chalhoub B."/>
            <person name="Denoeud F."/>
            <person name="Liu S."/>
            <person name="Parkin I.A."/>
            <person name="Tang H."/>
            <person name="Wang X."/>
            <person name="Chiquet J."/>
            <person name="Belcram H."/>
            <person name="Tong C."/>
            <person name="Samans B."/>
            <person name="Correa M."/>
            <person name="Da Silva C."/>
            <person name="Just J."/>
            <person name="Falentin C."/>
            <person name="Koh C.S."/>
            <person name="Le Clainche I."/>
            <person name="Bernard M."/>
            <person name="Bento P."/>
            <person name="Noel B."/>
            <person name="Labadie K."/>
            <person name="Alberti A."/>
            <person name="Charles M."/>
            <person name="Arnaud D."/>
            <person name="Guo H."/>
            <person name="Daviaud C."/>
            <person name="Alamery S."/>
            <person name="Jabbari K."/>
            <person name="Zhao M."/>
            <person name="Edger P.P."/>
            <person name="Chelaifa H."/>
            <person name="Tack D."/>
            <person name="Lassalle G."/>
            <person name="Mestiri I."/>
            <person name="Schnel N."/>
            <person name="Le Paslier M.C."/>
            <person name="Fan G."/>
            <person name="Renault V."/>
            <person name="Bayer P.E."/>
            <person name="Golicz A.A."/>
            <person name="Manoli S."/>
            <person name="Lee T.H."/>
            <person name="Thi V.H."/>
            <person name="Chalabi S."/>
            <person name="Hu Q."/>
            <person name="Fan C."/>
            <person name="Tollenaere R."/>
            <person name="Lu Y."/>
            <person name="Battail C."/>
            <person name="Shen J."/>
            <person name="Sidebottom C.H."/>
            <person name="Wang X."/>
            <person name="Canaguier A."/>
            <person name="Chauveau A."/>
            <person name="Berard A."/>
            <person name="Deniot G."/>
            <person name="Guan M."/>
            <person name="Liu Z."/>
            <person name="Sun F."/>
            <person name="Lim Y.P."/>
            <person name="Lyons E."/>
            <person name="Town C.D."/>
            <person name="Bancroft I."/>
            <person name="Wang X."/>
            <person name="Meng J."/>
            <person name="Ma J."/>
            <person name="Pires J.C."/>
            <person name="King G.J."/>
            <person name="Brunel D."/>
            <person name="Delourme R."/>
            <person name="Renard M."/>
            <person name="Aury J.M."/>
            <person name="Adams K.L."/>
            <person name="Batley J."/>
            <person name="Snowdon R.J."/>
            <person name="Tost J."/>
            <person name="Edwards D."/>
            <person name="Zhou Y."/>
            <person name="Hua W."/>
            <person name="Sharpe A.G."/>
            <person name="Paterson A.H."/>
            <person name="Guan C."/>
            <person name="Wincker P."/>
        </authorList>
    </citation>
    <scope>NUCLEOTIDE SEQUENCE [LARGE SCALE GENOMIC DNA]</scope>
    <source>
        <strain evidence="6">cv. Darmor-bzh</strain>
    </source>
</reference>
<keyword evidence="6" id="KW-1185">Reference proteome</keyword>
<sequence>MDFTFSRIAAGNDGGSFKPMVSAATCSGISRVDWRERSGESVKWASSSEFVTGGYGFGLQLWDQRKGGEAVSQLKGNWFQGKTFAVVHSIDIHPSRKHTCIAGGSSGTVFAWDLRWPKQPIVLSGVGATEIINYPLSL</sequence>
<name>A0A078GRW9_BRANA</name>
<evidence type="ECO:0000256" key="1">
    <source>
        <dbReference type="ARBA" id="ARBA00004123"/>
    </source>
</evidence>
<gene>
    <name evidence="5" type="primary">BnaA01g06280D</name>
    <name evidence="5" type="ORF">GSBRNA2T00039949001</name>
</gene>
<evidence type="ECO:0000313" key="5">
    <source>
        <dbReference type="EMBL" id="CDY28221.1"/>
    </source>
</evidence>
<evidence type="ECO:0000256" key="2">
    <source>
        <dbReference type="ARBA" id="ARBA00022574"/>
    </source>
</evidence>
<accession>A0A078GRW9</accession>
<dbReference type="Gene3D" id="2.130.10.10">
    <property type="entry name" value="YVTN repeat-like/Quinoprotein amine dehydrogenase"/>
    <property type="match status" value="1"/>
</dbReference>
<keyword evidence="3" id="KW-0677">Repeat</keyword>
<comment type="subcellular location">
    <subcellularLocation>
        <location evidence="1">Nucleus</location>
    </subcellularLocation>
</comment>
<organism evidence="5 6">
    <name type="scientific">Brassica napus</name>
    <name type="common">Rape</name>
    <dbReference type="NCBI Taxonomy" id="3708"/>
    <lineage>
        <taxon>Eukaryota</taxon>
        <taxon>Viridiplantae</taxon>
        <taxon>Streptophyta</taxon>
        <taxon>Embryophyta</taxon>
        <taxon>Tracheophyta</taxon>
        <taxon>Spermatophyta</taxon>
        <taxon>Magnoliopsida</taxon>
        <taxon>eudicotyledons</taxon>
        <taxon>Gunneridae</taxon>
        <taxon>Pentapetalae</taxon>
        <taxon>rosids</taxon>
        <taxon>malvids</taxon>
        <taxon>Brassicales</taxon>
        <taxon>Brassicaceae</taxon>
        <taxon>Brassiceae</taxon>
        <taxon>Brassica</taxon>
    </lineage>
</organism>
<dbReference type="GO" id="GO:0005634">
    <property type="term" value="C:nucleus"/>
    <property type="evidence" value="ECO:0007669"/>
    <property type="project" value="UniProtKB-SubCell"/>
</dbReference>
<dbReference type="InterPro" id="IPR036322">
    <property type="entry name" value="WD40_repeat_dom_sf"/>
</dbReference>
<dbReference type="AlphaFoldDB" id="A0A078GRW9"/>
<proteinExistence type="predicted"/>
<dbReference type="PANTHER" id="PTHR22652">
    <property type="entry name" value="NUCLEOPORIN NUP43"/>
    <property type="match status" value="1"/>
</dbReference>
<evidence type="ECO:0000313" key="6">
    <source>
        <dbReference type="Proteomes" id="UP000028999"/>
    </source>
</evidence>
<evidence type="ECO:0000256" key="4">
    <source>
        <dbReference type="ARBA" id="ARBA00023242"/>
    </source>
</evidence>
<dbReference type="InterPro" id="IPR015943">
    <property type="entry name" value="WD40/YVTN_repeat-like_dom_sf"/>
</dbReference>
<evidence type="ECO:0000256" key="3">
    <source>
        <dbReference type="ARBA" id="ARBA00022737"/>
    </source>
</evidence>
<dbReference type="STRING" id="3708.A0A078GRW9"/>
<keyword evidence="4" id="KW-0539">Nucleus</keyword>
<dbReference type="EMBL" id="LK032216">
    <property type="protein sequence ID" value="CDY28221.1"/>
    <property type="molecule type" value="Genomic_DNA"/>
</dbReference>
<dbReference type="PaxDb" id="3708-A0A078GRW9"/>
<dbReference type="PANTHER" id="PTHR22652:SF0">
    <property type="entry name" value="NUCLEOPORIN NUP43"/>
    <property type="match status" value="1"/>
</dbReference>
<dbReference type="Gramene" id="CDY28221">
    <property type="protein sequence ID" value="CDY28221"/>
    <property type="gene ID" value="GSBRNA2T00039949001"/>
</dbReference>